<keyword evidence="2" id="KW-1185">Reference proteome</keyword>
<accession>A0A0D0IRK4</accession>
<gene>
    <name evidence="1" type="ORF">SD72_02855</name>
</gene>
<dbReference type="AlphaFoldDB" id="A0A0D0IRK4"/>
<evidence type="ECO:0000313" key="2">
    <source>
        <dbReference type="Proteomes" id="UP000032120"/>
    </source>
</evidence>
<name>A0A0D0IRK4_9MICO</name>
<dbReference type="EMBL" id="JXSQ01000002">
    <property type="protein sequence ID" value="KIP53602.1"/>
    <property type="molecule type" value="Genomic_DNA"/>
</dbReference>
<organism evidence="1 2">
    <name type="scientific">Leucobacter komagatae</name>
    <dbReference type="NCBI Taxonomy" id="55969"/>
    <lineage>
        <taxon>Bacteria</taxon>
        <taxon>Bacillati</taxon>
        <taxon>Actinomycetota</taxon>
        <taxon>Actinomycetes</taxon>
        <taxon>Micrococcales</taxon>
        <taxon>Microbacteriaceae</taxon>
        <taxon>Leucobacter</taxon>
    </lineage>
</organism>
<sequence>MVGLVIDREWISVVPAEQTFCARGSGSHAADGIAIVSDDECRGSAASDSLIARAWDASEKTSASRYKAAAIVERKREAETGDVPSALDAIQDSHSSCRLVWAEIGKQGSAVTLECQLLNRESVVQRYFESSMSQR</sequence>
<comment type="caution">
    <text evidence="1">The sequence shown here is derived from an EMBL/GenBank/DDBJ whole genome shotgun (WGS) entry which is preliminary data.</text>
</comment>
<protein>
    <submittedName>
        <fullName evidence="1">Uncharacterized protein</fullName>
    </submittedName>
</protein>
<dbReference type="Proteomes" id="UP000032120">
    <property type="component" value="Unassembled WGS sequence"/>
</dbReference>
<reference evidence="1 2" key="1">
    <citation type="submission" date="2015-01" db="EMBL/GenBank/DDBJ databases">
        <title>Draft genome sequence of Leucobacter komagatae strain VKM ST2845.</title>
        <authorList>
            <person name="Karlyshev A.V."/>
            <person name="Kudryashova E.B."/>
        </authorList>
    </citation>
    <scope>NUCLEOTIDE SEQUENCE [LARGE SCALE GENOMIC DNA]</scope>
    <source>
        <strain evidence="1 2">VKM ST2845</strain>
    </source>
</reference>
<proteinExistence type="predicted"/>
<evidence type="ECO:0000313" key="1">
    <source>
        <dbReference type="EMBL" id="KIP53602.1"/>
    </source>
</evidence>